<evidence type="ECO:0000256" key="5">
    <source>
        <dbReference type="ARBA" id="ARBA00022833"/>
    </source>
</evidence>
<feature type="domain" description="C2H2-type" evidence="9">
    <location>
        <begin position="64"/>
        <end position="91"/>
    </location>
</feature>
<evidence type="ECO:0000256" key="8">
    <source>
        <dbReference type="SAM" id="MobiDB-lite"/>
    </source>
</evidence>
<dbReference type="PROSITE" id="PS00028">
    <property type="entry name" value="ZINC_FINGER_C2H2_1"/>
    <property type="match status" value="1"/>
</dbReference>
<dbReference type="Proteomes" id="UP001385951">
    <property type="component" value="Unassembled WGS sequence"/>
</dbReference>
<feature type="region of interest" description="Disordered" evidence="8">
    <location>
        <begin position="555"/>
        <end position="623"/>
    </location>
</feature>
<evidence type="ECO:0000256" key="1">
    <source>
        <dbReference type="ARBA" id="ARBA00004123"/>
    </source>
</evidence>
<feature type="compositionally biased region" description="Low complexity" evidence="8">
    <location>
        <begin position="309"/>
        <end position="328"/>
    </location>
</feature>
<dbReference type="Gene3D" id="3.30.160.60">
    <property type="entry name" value="Classic Zinc Finger"/>
    <property type="match status" value="1"/>
</dbReference>
<feature type="compositionally biased region" description="Polar residues" evidence="8">
    <location>
        <begin position="358"/>
        <end position="367"/>
    </location>
</feature>
<feature type="compositionally biased region" description="Pro residues" evidence="8">
    <location>
        <begin position="459"/>
        <end position="471"/>
    </location>
</feature>
<evidence type="ECO:0000259" key="9">
    <source>
        <dbReference type="PROSITE" id="PS50157"/>
    </source>
</evidence>
<evidence type="ECO:0000256" key="7">
    <source>
        <dbReference type="PROSITE-ProRule" id="PRU00042"/>
    </source>
</evidence>
<feature type="region of interest" description="Disordered" evidence="8">
    <location>
        <begin position="356"/>
        <end position="375"/>
    </location>
</feature>
<dbReference type="GO" id="GO:0008270">
    <property type="term" value="F:zinc ion binding"/>
    <property type="evidence" value="ECO:0007669"/>
    <property type="project" value="UniProtKB-KW"/>
</dbReference>
<dbReference type="InterPro" id="IPR036236">
    <property type="entry name" value="Znf_C2H2_sf"/>
</dbReference>
<keyword evidence="5" id="KW-0862">Zinc</keyword>
<feature type="compositionally biased region" description="Low complexity" evidence="8">
    <location>
        <begin position="589"/>
        <end position="623"/>
    </location>
</feature>
<comment type="caution">
    <text evidence="10">The sequence shown here is derived from an EMBL/GenBank/DDBJ whole genome shotgun (WGS) entry which is preliminary data.</text>
</comment>
<feature type="region of interest" description="Disordered" evidence="8">
    <location>
        <begin position="441"/>
        <end position="512"/>
    </location>
</feature>
<sequence>MITSAARAPAICASPANGRTVVLPALSAITSPRISEVRLIGFFIDRTLFSHSRSLPVHTPLKPHVCEICKKPFKRPQDLKKHEKIHTEEHHAQHRHSKAITVVDPAYSSRVRGDHRSGSISSKVKHSSISSDELQVPIARAKSGSISLSDGSSDLGLLPTPSPDIVHSPIRYSAPEPHHPDIYNLPSQLPSWEVLRPDGTTATTTAGVGAKRSYDAYGVGDFFTDVKKRRVNPSYDTHMVERLNSLAHSQSLSNATGRRVTVGPPNNFNPRSISFDIRSPEELAAVNDFLITLGRDVSNAPAPGRHAQPSHPSHGSHPVSHSHSSSLSAQNDYSAAASYFDTADLTSLGLAGMPGVPTNGSHNQPNAPGSGAGYHGDGIGLPSGYASAADLMNPFPSRANHQSVQPASSVQYADAANGMYTSMPSDNYDYEFASHAHGRRISLSPPSSSSYGQPASYLSPPPLMHPSPNAHPPTINLSDPSISLTSSSPLSSHSSLSTPPNATPPHIPSLPVLPDQLNFSNFNYVRHRPHGTVPPTIQLNPVDLGGRTMRTVVPLKTAPESGRRPEPVEPRLDVSGGKVHRGPPAKLTSLSAASSSSSSGRSSSPSRPTTASSSSEESSHAGSSLYNHLLKGDDEYTLAPLKNPHLFKSPSPDSMTPEPETQSQYTRARSPSDQFNEDDDLHMRSQSETEADSDDEMRSTRSESRSRSVTPEAYPRRPILPGIKALTGESTKTSRYPDLNQLSHDLPSEVSRIALEGSASPPSSTASSPRSASSTTPTPPTSSSSSSRSRVEVAPKKVVSEMEVQRLEHAKFIRDLLVQINLDYKKKYGAQGR</sequence>
<feature type="compositionally biased region" description="Low complexity" evidence="8">
    <location>
        <begin position="477"/>
        <end position="500"/>
    </location>
</feature>
<feature type="compositionally biased region" description="Low complexity" evidence="8">
    <location>
        <begin position="442"/>
        <end position="458"/>
    </location>
</feature>
<keyword evidence="3" id="KW-0677">Repeat</keyword>
<dbReference type="GO" id="GO:0005634">
    <property type="term" value="C:nucleus"/>
    <property type="evidence" value="ECO:0007669"/>
    <property type="project" value="UniProtKB-SubCell"/>
</dbReference>
<feature type="compositionally biased region" description="Low complexity" evidence="8">
    <location>
        <begin position="758"/>
        <end position="788"/>
    </location>
</feature>
<keyword evidence="4 7" id="KW-0863">Zinc-finger</keyword>
<evidence type="ECO:0000313" key="10">
    <source>
        <dbReference type="EMBL" id="KAK7686766.1"/>
    </source>
</evidence>
<evidence type="ECO:0000256" key="4">
    <source>
        <dbReference type="ARBA" id="ARBA00022771"/>
    </source>
</evidence>
<name>A0AAW0G0K7_9APHY</name>
<protein>
    <recommendedName>
        <fullName evidence="9">C2H2-type domain-containing protein</fullName>
    </recommendedName>
</protein>
<evidence type="ECO:0000256" key="2">
    <source>
        <dbReference type="ARBA" id="ARBA00022723"/>
    </source>
</evidence>
<organism evidence="10 11">
    <name type="scientific">Cerrena zonata</name>
    <dbReference type="NCBI Taxonomy" id="2478898"/>
    <lineage>
        <taxon>Eukaryota</taxon>
        <taxon>Fungi</taxon>
        <taxon>Dikarya</taxon>
        <taxon>Basidiomycota</taxon>
        <taxon>Agaricomycotina</taxon>
        <taxon>Agaricomycetes</taxon>
        <taxon>Polyporales</taxon>
        <taxon>Cerrenaceae</taxon>
        <taxon>Cerrena</taxon>
    </lineage>
</organism>
<keyword evidence="6" id="KW-0539">Nucleus</keyword>
<dbReference type="SUPFAM" id="SSF57667">
    <property type="entry name" value="beta-beta-alpha zinc fingers"/>
    <property type="match status" value="1"/>
</dbReference>
<accession>A0AAW0G0K7</accession>
<comment type="subcellular location">
    <subcellularLocation>
        <location evidence="1">Nucleus</location>
    </subcellularLocation>
</comment>
<keyword evidence="2" id="KW-0479">Metal-binding</keyword>
<feature type="region of interest" description="Disordered" evidence="8">
    <location>
        <begin position="640"/>
        <end position="797"/>
    </location>
</feature>
<dbReference type="AlphaFoldDB" id="A0AAW0G0K7"/>
<feature type="compositionally biased region" description="Basic and acidic residues" evidence="8">
    <location>
        <begin position="696"/>
        <end position="706"/>
    </location>
</feature>
<dbReference type="EMBL" id="JASBNA010000016">
    <property type="protein sequence ID" value="KAK7686766.1"/>
    <property type="molecule type" value="Genomic_DNA"/>
</dbReference>
<feature type="compositionally biased region" description="Polar residues" evidence="8">
    <location>
        <begin position="651"/>
        <end position="674"/>
    </location>
</feature>
<proteinExistence type="predicted"/>
<reference evidence="10 11" key="1">
    <citation type="submission" date="2022-09" db="EMBL/GenBank/DDBJ databases">
        <authorList>
            <person name="Palmer J.M."/>
        </authorList>
    </citation>
    <scope>NUCLEOTIDE SEQUENCE [LARGE SCALE GENOMIC DNA]</scope>
    <source>
        <strain evidence="10 11">DSM 7382</strain>
    </source>
</reference>
<feature type="region of interest" description="Disordered" evidence="8">
    <location>
        <begin position="297"/>
        <end position="328"/>
    </location>
</feature>
<evidence type="ECO:0000256" key="6">
    <source>
        <dbReference type="ARBA" id="ARBA00023242"/>
    </source>
</evidence>
<dbReference type="PROSITE" id="PS50157">
    <property type="entry name" value="ZINC_FINGER_C2H2_2"/>
    <property type="match status" value="1"/>
</dbReference>
<feature type="compositionally biased region" description="Basic and acidic residues" evidence="8">
    <location>
        <begin position="561"/>
        <end position="572"/>
    </location>
</feature>
<keyword evidence="11" id="KW-1185">Reference proteome</keyword>
<evidence type="ECO:0000256" key="3">
    <source>
        <dbReference type="ARBA" id="ARBA00022737"/>
    </source>
</evidence>
<dbReference type="InterPro" id="IPR013087">
    <property type="entry name" value="Znf_C2H2_type"/>
</dbReference>
<evidence type="ECO:0000313" key="11">
    <source>
        <dbReference type="Proteomes" id="UP001385951"/>
    </source>
</evidence>
<gene>
    <name evidence="10" type="ORF">QCA50_010366</name>
</gene>
<dbReference type="FunFam" id="3.30.160.60:FF:000145">
    <property type="entry name" value="Zinc finger protein 574"/>
    <property type="match status" value="1"/>
</dbReference>
<dbReference type="SMART" id="SM00355">
    <property type="entry name" value="ZnF_C2H2"/>
    <property type="match status" value="1"/>
</dbReference>